<organism evidence="2 3">
    <name type="scientific">Macrostomum lignano</name>
    <dbReference type="NCBI Taxonomy" id="282301"/>
    <lineage>
        <taxon>Eukaryota</taxon>
        <taxon>Metazoa</taxon>
        <taxon>Spiralia</taxon>
        <taxon>Lophotrochozoa</taxon>
        <taxon>Platyhelminthes</taxon>
        <taxon>Rhabditophora</taxon>
        <taxon>Macrostomorpha</taxon>
        <taxon>Macrostomida</taxon>
        <taxon>Macrostomidae</taxon>
        <taxon>Macrostomum</taxon>
    </lineage>
</organism>
<dbReference type="InterPro" id="IPR051493">
    <property type="entry name" value="CHD"/>
</dbReference>
<proteinExistence type="predicted"/>
<feature type="compositionally biased region" description="Gly residues" evidence="1">
    <location>
        <begin position="35"/>
        <end position="45"/>
    </location>
</feature>
<dbReference type="PANTHER" id="PTHR46850">
    <property type="entry name" value="CHROMODOMAIN-HELICASE-DNA-BINDING PROTEIN 9"/>
    <property type="match status" value="1"/>
</dbReference>
<dbReference type="STRING" id="282301.A0A267DRZ7"/>
<gene>
    <name evidence="2" type="ORF">BOX15_Mlig029993g1</name>
</gene>
<dbReference type="PANTHER" id="PTHR46850:SF1">
    <property type="entry name" value="CHROMODOMAIN-HELICASE-DNA-BINDING PROTEIN 9"/>
    <property type="match status" value="1"/>
</dbReference>
<keyword evidence="3" id="KW-1185">Reference proteome</keyword>
<dbReference type="OrthoDB" id="5857104at2759"/>
<comment type="caution">
    <text evidence="2">The sequence shown here is derived from an EMBL/GenBank/DDBJ whole genome shotgun (WGS) entry which is preliminary data.</text>
</comment>
<name>A0A267DRZ7_9PLAT</name>
<feature type="compositionally biased region" description="Basic residues" evidence="1">
    <location>
        <begin position="25"/>
        <end position="34"/>
    </location>
</feature>
<reference evidence="2 3" key="1">
    <citation type="submission" date="2017-06" db="EMBL/GenBank/DDBJ databases">
        <title>A platform for efficient transgenesis in Macrostomum lignano, a flatworm model organism for stem cell research.</title>
        <authorList>
            <person name="Berezikov E."/>
        </authorList>
    </citation>
    <scope>NUCLEOTIDE SEQUENCE [LARGE SCALE GENOMIC DNA]</scope>
    <source>
        <strain evidence="2">DV1</strain>
        <tissue evidence="2">Whole organism</tissue>
    </source>
</reference>
<evidence type="ECO:0000256" key="1">
    <source>
        <dbReference type="SAM" id="MobiDB-lite"/>
    </source>
</evidence>
<feature type="compositionally biased region" description="Low complexity" evidence="1">
    <location>
        <begin position="13"/>
        <end position="22"/>
    </location>
</feature>
<sequence length="373" mass="40371">EGSYEVGSEFESDSNSNCSSGSGRRERRSKRRRGGGGGGAGGASGAGDASVSAADGAAFGGSNGGVASSSSAGGGSGKEAEPLYDRTELFRLEKCLLAFGYGRWPEIAARVELKKALSVDEVENLCRALVTYCLRFYTGDSRIRSFTWHLVHPDGKKETALKHSGLSTPSSRNRKTRRPGDGPPASTAAAATDEDSVSGYDQHDLALQDLDPERVLNCDSFLKHLEKACNKILHRIRLMYFLQWEIIGDHAAKIMDNADHTEIPLSIPCTDGVEKPVDWWDDEADKSLLIGIYKHGFDRYNLVRTDPCLCFASRCQPRGVGGGSGDKPATATGPTRRAGPAKPTPTALTMSSPTRKPTQKRNRKLRRKRRTLP</sequence>
<feature type="compositionally biased region" description="Polar residues" evidence="1">
    <location>
        <begin position="346"/>
        <end position="356"/>
    </location>
</feature>
<feature type="region of interest" description="Disordered" evidence="1">
    <location>
        <begin position="159"/>
        <end position="197"/>
    </location>
</feature>
<evidence type="ECO:0000313" key="2">
    <source>
        <dbReference type="EMBL" id="PAA52060.1"/>
    </source>
</evidence>
<accession>A0A267DRZ7</accession>
<protein>
    <submittedName>
        <fullName evidence="2">Uncharacterized protein</fullName>
    </submittedName>
</protein>
<feature type="region of interest" description="Disordered" evidence="1">
    <location>
        <begin position="319"/>
        <end position="373"/>
    </location>
</feature>
<evidence type="ECO:0000313" key="3">
    <source>
        <dbReference type="Proteomes" id="UP000215902"/>
    </source>
</evidence>
<feature type="region of interest" description="Disordered" evidence="1">
    <location>
        <begin position="1"/>
        <end position="50"/>
    </location>
</feature>
<dbReference type="Proteomes" id="UP000215902">
    <property type="component" value="Unassembled WGS sequence"/>
</dbReference>
<dbReference type="EMBL" id="NIVC01003307">
    <property type="protein sequence ID" value="PAA52060.1"/>
    <property type="molecule type" value="Genomic_DNA"/>
</dbReference>
<feature type="compositionally biased region" description="Basic residues" evidence="1">
    <location>
        <begin position="357"/>
        <end position="373"/>
    </location>
</feature>
<dbReference type="Gene3D" id="1.10.10.60">
    <property type="entry name" value="Homeodomain-like"/>
    <property type="match status" value="1"/>
</dbReference>
<feature type="non-terminal residue" evidence="2">
    <location>
        <position position="1"/>
    </location>
</feature>
<dbReference type="AlphaFoldDB" id="A0A267DRZ7"/>